<name>A0A8J6TBY3_9BACT</name>
<organism evidence="3 4">
    <name type="scientific">Candidatus Desulfobia pelagia</name>
    <dbReference type="NCBI Taxonomy" id="2841692"/>
    <lineage>
        <taxon>Bacteria</taxon>
        <taxon>Pseudomonadati</taxon>
        <taxon>Thermodesulfobacteriota</taxon>
        <taxon>Desulfobulbia</taxon>
        <taxon>Desulfobulbales</taxon>
        <taxon>Desulfobulbaceae</taxon>
        <taxon>Candidatus Desulfobia</taxon>
    </lineage>
</organism>
<proteinExistence type="predicted"/>
<comment type="caution">
    <text evidence="3">The sequence shown here is derived from an EMBL/GenBank/DDBJ whole genome shotgun (WGS) entry which is preliminary data.</text>
</comment>
<reference evidence="3 4" key="1">
    <citation type="submission" date="2020-08" db="EMBL/GenBank/DDBJ databases">
        <title>Bridging the membrane lipid divide: bacteria of the FCB group superphylum have the potential to synthesize archaeal ether lipids.</title>
        <authorList>
            <person name="Villanueva L."/>
            <person name="Von Meijenfeldt F.A.B."/>
            <person name="Westbye A.B."/>
            <person name="Yadav S."/>
            <person name="Hopmans E.C."/>
            <person name="Dutilh B.E."/>
            <person name="Sinninghe Damste J.S."/>
        </authorList>
    </citation>
    <scope>NUCLEOTIDE SEQUENCE [LARGE SCALE GENOMIC DNA]</scope>
    <source>
        <strain evidence="3">NIOZ-UU47</strain>
    </source>
</reference>
<feature type="coiled-coil region" evidence="1">
    <location>
        <begin position="1"/>
        <end position="28"/>
    </location>
</feature>
<protein>
    <submittedName>
        <fullName evidence="3">Uncharacterized protein</fullName>
    </submittedName>
</protein>
<accession>A0A8J6TBY3</accession>
<evidence type="ECO:0000256" key="1">
    <source>
        <dbReference type="SAM" id="Coils"/>
    </source>
</evidence>
<dbReference type="AlphaFoldDB" id="A0A8J6TBY3"/>
<dbReference type="Proteomes" id="UP000614424">
    <property type="component" value="Unassembled WGS sequence"/>
</dbReference>
<keyword evidence="2" id="KW-0472">Membrane</keyword>
<keyword evidence="2" id="KW-1133">Transmembrane helix</keyword>
<evidence type="ECO:0000313" key="4">
    <source>
        <dbReference type="Proteomes" id="UP000614424"/>
    </source>
</evidence>
<evidence type="ECO:0000313" key="3">
    <source>
        <dbReference type="EMBL" id="MBC8317316.1"/>
    </source>
</evidence>
<keyword evidence="1" id="KW-0175">Coiled coil</keyword>
<evidence type="ECO:0000256" key="2">
    <source>
        <dbReference type="SAM" id="Phobius"/>
    </source>
</evidence>
<feature type="transmembrane region" description="Helical" evidence="2">
    <location>
        <begin position="72"/>
        <end position="98"/>
    </location>
</feature>
<sequence>MNKLQDIIEEIKRLEKELLVEIQKKEDEFFYKIKGKRVYFEEETKRYHKAIASKISAYLLNASFLNILTTPIIWFCIIPALLLDLAASIFQFICFRVYRIPEVKRKDYIVIDRQSLSYLNPIEKLNCVYCGYFNGVISYVQEIAARTEQYWCPIKHARKIGTIHSRYHKFLEYGDGQEFQKRFAEIRRDFNDLRG</sequence>
<dbReference type="EMBL" id="JACNJZ010000082">
    <property type="protein sequence ID" value="MBC8317316.1"/>
    <property type="molecule type" value="Genomic_DNA"/>
</dbReference>
<keyword evidence="2" id="KW-0812">Transmembrane</keyword>
<gene>
    <name evidence="3" type="ORF">H8E41_05380</name>
</gene>